<protein>
    <recommendedName>
        <fullName evidence="1">Tse2 ADP-ribosyltransferase toxin domain-containing protein</fullName>
    </recommendedName>
</protein>
<keyword evidence="3" id="KW-1185">Reference proteome</keyword>
<sequence>MISVFRKLAKQLFRVNDGYAVKLRPWSPQRFSFDVYVRNGLVQAKALAPDTYRAPNGASLRPNSPYQQLLVKKLFKGDDVMIYTIPKGTVLPDSLLLVHERSDHYSLQPARDMQLDGNSSPFPFKPPQNLVEPT</sequence>
<name>A0A545VUY0_9HYPO</name>
<evidence type="ECO:0000313" key="2">
    <source>
        <dbReference type="EMBL" id="TQV95269.1"/>
    </source>
</evidence>
<evidence type="ECO:0000313" key="3">
    <source>
        <dbReference type="Proteomes" id="UP000315783"/>
    </source>
</evidence>
<comment type="caution">
    <text evidence="2">The sequence shown here is derived from an EMBL/GenBank/DDBJ whole genome shotgun (WGS) entry which is preliminary data.</text>
</comment>
<dbReference type="EMBL" id="SPUK01000008">
    <property type="protein sequence ID" value="TQV95269.1"/>
    <property type="molecule type" value="Genomic_DNA"/>
</dbReference>
<dbReference type="Pfam" id="PF18648">
    <property type="entry name" value="ADPRTs_Tse2"/>
    <property type="match status" value="1"/>
</dbReference>
<accession>A0A545VUY0</accession>
<dbReference type="Proteomes" id="UP000315783">
    <property type="component" value="Unassembled WGS sequence"/>
</dbReference>
<dbReference type="InterPro" id="IPR041018">
    <property type="entry name" value="ADPRTs_Tse2"/>
</dbReference>
<evidence type="ECO:0000259" key="1">
    <source>
        <dbReference type="Pfam" id="PF18648"/>
    </source>
</evidence>
<gene>
    <name evidence="2" type="ORF">IF1G_06256</name>
</gene>
<dbReference type="AlphaFoldDB" id="A0A545VUY0"/>
<reference evidence="2 3" key="1">
    <citation type="journal article" date="2019" name="Appl. Microbiol. Biotechnol.">
        <title>Genome sequence of Isaria javanica and comparative genome analysis insights into family S53 peptidase evolution in fungal entomopathogens.</title>
        <authorList>
            <person name="Lin R."/>
            <person name="Zhang X."/>
            <person name="Xin B."/>
            <person name="Zou M."/>
            <person name="Gao Y."/>
            <person name="Qin F."/>
            <person name="Hu Q."/>
            <person name="Xie B."/>
            <person name="Cheng X."/>
        </authorList>
    </citation>
    <scope>NUCLEOTIDE SEQUENCE [LARGE SCALE GENOMIC DNA]</scope>
    <source>
        <strain evidence="2 3">IJ1G</strain>
    </source>
</reference>
<feature type="domain" description="Tse2 ADP-ribosyltransferase toxin" evidence="1">
    <location>
        <begin position="10"/>
        <end position="115"/>
    </location>
</feature>
<dbReference type="OrthoDB" id="10266325at2759"/>
<organism evidence="2 3">
    <name type="scientific">Cordyceps javanica</name>
    <dbReference type="NCBI Taxonomy" id="43265"/>
    <lineage>
        <taxon>Eukaryota</taxon>
        <taxon>Fungi</taxon>
        <taxon>Dikarya</taxon>
        <taxon>Ascomycota</taxon>
        <taxon>Pezizomycotina</taxon>
        <taxon>Sordariomycetes</taxon>
        <taxon>Hypocreomycetidae</taxon>
        <taxon>Hypocreales</taxon>
        <taxon>Cordycipitaceae</taxon>
        <taxon>Cordyceps</taxon>
    </lineage>
</organism>
<proteinExistence type="predicted"/>